<dbReference type="AlphaFoldDB" id="A0A7G7YLM9"/>
<evidence type="ECO:0000256" key="2">
    <source>
        <dbReference type="ARBA" id="ARBA00022487"/>
    </source>
</evidence>
<dbReference type="SUPFAM" id="SSF53474">
    <property type="entry name" value="alpha/beta-Hydrolases"/>
    <property type="match status" value="1"/>
</dbReference>
<proteinExistence type="inferred from homology"/>
<accession>A0A7G7YLM9</accession>
<evidence type="ECO:0000256" key="1">
    <source>
        <dbReference type="ARBA" id="ARBA00007534"/>
    </source>
</evidence>
<reference evidence="5 6" key="1">
    <citation type="submission" date="2019-12" db="EMBL/GenBank/DDBJ databases">
        <title>Corynebacterium sp. nov., isolated from feces of the Anser Albifrons in China.</title>
        <authorList>
            <person name="Liu Q."/>
        </authorList>
    </citation>
    <scope>NUCLEOTIDE SEQUENCE [LARGE SCALE GENOMIC DNA]</scope>
    <source>
        <strain evidence="5 6">23H37-10</strain>
    </source>
</reference>
<dbReference type="PANTHER" id="PTHR33630">
    <property type="entry name" value="CUTINASE RV1984C-RELATED-RELATED"/>
    <property type="match status" value="1"/>
</dbReference>
<dbReference type="Pfam" id="PF01083">
    <property type="entry name" value="Cutinase"/>
    <property type="match status" value="1"/>
</dbReference>
<evidence type="ECO:0000256" key="4">
    <source>
        <dbReference type="ARBA" id="ARBA00023157"/>
    </source>
</evidence>
<evidence type="ECO:0000256" key="3">
    <source>
        <dbReference type="ARBA" id="ARBA00022801"/>
    </source>
</evidence>
<dbReference type="GO" id="GO:0052689">
    <property type="term" value="F:carboxylic ester hydrolase activity"/>
    <property type="evidence" value="ECO:0007669"/>
    <property type="project" value="UniProtKB-KW"/>
</dbReference>
<keyword evidence="2" id="KW-0719">Serine esterase</keyword>
<keyword evidence="4" id="KW-1015">Disulfide bond</keyword>
<keyword evidence="3" id="KW-0378">Hydrolase</keyword>
<dbReference type="SMART" id="SM01110">
    <property type="entry name" value="Cutinase"/>
    <property type="match status" value="1"/>
</dbReference>
<gene>
    <name evidence="5" type="ORF">GP473_00615</name>
</gene>
<keyword evidence="6" id="KW-1185">Reference proteome</keyword>
<dbReference type="Gene3D" id="3.40.50.1820">
    <property type="entry name" value="alpha/beta hydrolase"/>
    <property type="match status" value="1"/>
</dbReference>
<dbReference type="RefSeq" id="WP_185769641.1">
    <property type="nucleotide sequence ID" value="NZ_CP046883.1"/>
</dbReference>
<dbReference type="InterPro" id="IPR029058">
    <property type="entry name" value="AB_hydrolase_fold"/>
</dbReference>
<sequence length="305" mass="32215">MRKILTIIGVVILSLAIVVGVGQWMTSNQGTHGPGGPTPPDKTQAENPPGCSAYELIAIPGTWESRADDDPMNPTANPNSLLLTMTNPLKGEFKEDQLKVWTVPYTAQFRNINALQEMSYDDSRNEGKSRASEELRATHTACPATHFIMLGFSQGAVIAGDLASDIGQGRGSVPAESIAGVTLIADGRQEDGVGKLVGNKANKGVGAEIALNPVSGIIQPIVPGATMRGPRPGGFGELNDRVNNLCAPSDHVCDAPRDLGNAIQRAQDLITNNAVHAQYATNPNVVPGETTPEWVISWVRGLING</sequence>
<evidence type="ECO:0000313" key="5">
    <source>
        <dbReference type="EMBL" id="QNH95399.1"/>
    </source>
</evidence>
<dbReference type="Proteomes" id="UP000515275">
    <property type="component" value="Chromosome"/>
</dbReference>
<comment type="similarity">
    <text evidence="1">Belongs to the cutinase family.</text>
</comment>
<dbReference type="InterPro" id="IPR000675">
    <property type="entry name" value="Cutinase/axe"/>
</dbReference>
<protein>
    <submittedName>
        <fullName evidence="5">Cutinase family protein</fullName>
    </submittedName>
</protein>
<organism evidence="5 6">
    <name type="scientific">Corynebacterium anserum</name>
    <dbReference type="NCBI Taxonomy" id="2684406"/>
    <lineage>
        <taxon>Bacteria</taxon>
        <taxon>Bacillati</taxon>
        <taxon>Actinomycetota</taxon>
        <taxon>Actinomycetes</taxon>
        <taxon>Mycobacteriales</taxon>
        <taxon>Corynebacteriaceae</taxon>
        <taxon>Corynebacterium</taxon>
    </lineage>
</organism>
<dbReference type="KEGG" id="cans:GP473_00615"/>
<evidence type="ECO:0000313" key="6">
    <source>
        <dbReference type="Proteomes" id="UP000515275"/>
    </source>
</evidence>
<dbReference type="EMBL" id="CP046883">
    <property type="protein sequence ID" value="QNH95399.1"/>
    <property type="molecule type" value="Genomic_DNA"/>
</dbReference>
<name>A0A7G7YLM9_9CORY</name>
<dbReference type="PANTHER" id="PTHR33630:SF9">
    <property type="entry name" value="CUTINASE 4"/>
    <property type="match status" value="1"/>
</dbReference>